<dbReference type="InterPro" id="IPR026082">
    <property type="entry name" value="ABCA"/>
</dbReference>
<evidence type="ECO:0000259" key="4">
    <source>
        <dbReference type="PROSITE" id="PS50893"/>
    </source>
</evidence>
<keyword evidence="6" id="KW-1185">Reference proteome</keyword>
<comment type="caution">
    <text evidence="5">The sequence shown here is derived from an EMBL/GenBank/DDBJ whole genome shotgun (WGS) entry which is preliminary data.</text>
</comment>
<dbReference type="PANTHER" id="PTHR19229:SF13">
    <property type="entry name" value="ATP-BINDING CASSETTE SUB-FAMILY A MEMBER 6"/>
    <property type="match status" value="1"/>
</dbReference>
<dbReference type="SMART" id="SM00382">
    <property type="entry name" value="AAA"/>
    <property type="match status" value="1"/>
</dbReference>
<dbReference type="GO" id="GO:0016887">
    <property type="term" value="F:ATP hydrolysis activity"/>
    <property type="evidence" value="ECO:0007669"/>
    <property type="project" value="InterPro"/>
</dbReference>
<dbReference type="Proteomes" id="UP000335636">
    <property type="component" value="Unassembled WGS sequence"/>
</dbReference>
<protein>
    <recommendedName>
        <fullName evidence="4">ABC transporter domain-containing protein</fullName>
    </recommendedName>
</protein>
<dbReference type="InterPro" id="IPR056264">
    <property type="entry name" value="R2_ABCA1-4-like"/>
</dbReference>
<keyword evidence="3" id="KW-0812">Transmembrane</keyword>
<dbReference type="GO" id="GO:0005524">
    <property type="term" value="F:ATP binding"/>
    <property type="evidence" value="ECO:0007669"/>
    <property type="project" value="UniProtKB-KW"/>
</dbReference>
<evidence type="ECO:0000313" key="6">
    <source>
        <dbReference type="Proteomes" id="UP000335636"/>
    </source>
</evidence>
<feature type="domain" description="ABC transporter" evidence="4">
    <location>
        <begin position="152"/>
        <end position="365"/>
    </location>
</feature>
<dbReference type="Pfam" id="PF23321">
    <property type="entry name" value="R1_ABCA1"/>
    <property type="match status" value="1"/>
</dbReference>
<keyword evidence="3" id="KW-1133">Transmembrane helix</keyword>
<evidence type="ECO:0000256" key="1">
    <source>
        <dbReference type="ARBA" id="ARBA00022741"/>
    </source>
</evidence>
<dbReference type="EMBL" id="CABDUW010000589">
    <property type="protein sequence ID" value="VTJ71803.1"/>
    <property type="molecule type" value="Genomic_DNA"/>
</dbReference>
<dbReference type="InterPro" id="IPR027417">
    <property type="entry name" value="P-loop_NTPase"/>
</dbReference>
<dbReference type="Pfam" id="PF00005">
    <property type="entry name" value="ABC_tran"/>
    <property type="match status" value="1"/>
</dbReference>
<dbReference type="InterPro" id="IPR003439">
    <property type="entry name" value="ABC_transporter-like_ATP-bd"/>
</dbReference>
<evidence type="ECO:0000256" key="2">
    <source>
        <dbReference type="ARBA" id="ARBA00022840"/>
    </source>
</evidence>
<dbReference type="PROSITE" id="PS50893">
    <property type="entry name" value="ABC_TRANSPORTER_2"/>
    <property type="match status" value="1"/>
</dbReference>
<evidence type="ECO:0000256" key="3">
    <source>
        <dbReference type="SAM" id="Phobius"/>
    </source>
</evidence>
<accession>A0A5E4BQ84</accession>
<dbReference type="Gene3D" id="3.40.50.300">
    <property type="entry name" value="P-loop containing nucleotide triphosphate hydrolases"/>
    <property type="match status" value="2"/>
</dbReference>
<dbReference type="GO" id="GO:0016020">
    <property type="term" value="C:membrane"/>
    <property type="evidence" value="ECO:0007669"/>
    <property type="project" value="InterPro"/>
</dbReference>
<evidence type="ECO:0000313" key="5">
    <source>
        <dbReference type="EMBL" id="VTJ71803.1"/>
    </source>
</evidence>
<feature type="transmembrane region" description="Helical" evidence="3">
    <location>
        <begin position="58"/>
        <end position="78"/>
    </location>
</feature>
<feature type="non-terminal residue" evidence="5">
    <location>
        <position position="1"/>
    </location>
</feature>
<proteinExistence type="predicted"/>
<dbReference type="PANTHER" id="PTHR19229">
    <property type="entry name" value="ATP-BINDING CASSETTE TRANSPORTER SUBFAMILY A ABCA"/>
    <property type="match status" value="1"/>
</dbReference>
<reference evidence="5" key="1">
    <citation type="submission" date="2019-04" db="EMBL/GenBank/DDBJ databases">
        <authorList>
            <person name="Alioto T."/>
            <person name="Alioto T."/>
        </authorList>
    </citation>
    <scope>NUCLEOTIDE SEQUENCE [LARGE SCALE GENOMIC DNA]</scope>
</reference>
<dbReference type="SUPFAM" id="SSF52540">
    <property type="entry name" value="P-loop containing nucleoside triphosphate hydrolases"/>
    <property type="match status" value="1"/>
</dbReference>
<organism evidence="5 6">
    <name type="scientific">Marmota monax</name>
    <name type="common">Woodchuck</name>
    <dbReference type="NCBI Taxonomy" id="9995"/>
    <lineage>
        <taxon>Eukaryota</taxon>
        <taxon>Metazoa</taxon>
        <taxon>Chordata</taxon>
        <taxon>Craniata</taxon>
        <taxon>Vertebrata</taxon>
        <taxon>Euteleostomi</taxon>
        <taxon>Mammalia</taxon>
        <taxon>Eutheria</taxon>
        <taxon>Euarchontoglires</taxon>
        <taxon>Glires</taxon>
        <taxon>Rodentia</taxon>
        <taxon>Sciuromorpha</taxon>
        <taxon>Sciuridae</taxon>
        <taxon>Xerinae</taxon>
        <taxon>Marmotini</taxon>
        <taxon>Marmota</taxon>
    </lineage>
</organism>
<gene>
    <name evidence="5" type="ORF">MONAX_5E047294</name>
</gene>
<dbReference type="InterPro" id="IPR003593">
    <property type="entry name" value="AAA+_ATPase"/>
</dbReference>
<dbReference type="GO" id="GO:0005319">
    <property type="term" value="F:lipid transporter activity"/>
    <property type="evidence" value="ECO:0007669"/>
    <property type="project" value="TreeGrafter"/>
</dbReference>
<keyword evidence="1" id="KW-0547">Nucleotide-binding</keyword>
<dbReference type="AlphaFoldDB" id="A0A5E4BQ84"/>
<name>A0A5E4BQ84_MARMO</name>
<dbReference type="GO" id="GO:0140359">
    <property type="term" value="F:ABC-type transporter activity"/>
    <property type="evidence" value="ECO:0007669"/>
    <property type="project" value="InterPro"/>
</dbReference>
<keyword evidence="3" id="KW-0472">Membrane</keyword>
<sequence>VLNFMPYIIFINDFKLTMIIVSMVLLPSSTLEVFLIFLENRAEEYYEEFQEFIFHLSAVDLLVCLIPYVQTLLLVFILRCMELKCGQKVIRKDPVFRISPQIQNVPLNPEIHVDEDEDVQAERMRASSALTTSNINENPVIIASCLHKEYAGQRKSCFSKRKKKIAARNISFCVKKGEVLGLLGPNGAGKSSSIRMIAGITKPTGGQVELRVGECKSFLGQQGDGMVKFLGYCPQENVLWPTLTMKEHLEVYATVKGLQKEDAAIVISRYRELCFVLSILGNSPILLLDEPSTGIDPTGQQQIWQAIQAAVKNTEKSVLLTTHYLAEAEALCDRVAIMVSGRLRCIGSIQHLKRKFGKDYILELKVKEPSQVPLIHTEILNLFPQAAQQERFSSLLTFKLPIADVYPLSQAFYKLETVKHNFNLEEYSLSQCTLEKVFLEFFKKPEPENVDEEVDTTMRWKLLSYSDEP</sequence>
<feature type="transmembrane region" description="Helical" evidence="3">
    <location>
        <begin position="16"/>
        <end position="38"/>
    </location>
</feature>
<keyword evidence="2" id="KW-0067">ATP-binding</keyword>